<evidence type="ECO:0000313" key="2">
    <source>
        <dbReference type="EMBL" id="KAJ5077346.1"/>
    </source>
</evidence>
<evidence type="ECO:0000256" key="1">
    <source>
        <dbReference type="SAM" id="Coils"/>
    </source>
</evidence>
<sequence>MSLSVSNNEKQTEIQMKEMQIKNDSLSEMKSQMKKLLIKKNEREQSIRDWFYGNIQNLKNIYEAEVIVAYEKYNSSVDHAKSKFSNFFDQQNKHSIQKSKKKQQNLEKLKKQVENTKEIQFPSVIDSNTKEKPFLSQEEIAKDLKMIQGQYHKSKIQTNPISHQSTNYSDFITQKNPKLNPQNQKEEKKVWIENNSLMYHGTKFSCDLAVYIQRSNDELKWYGVIKKITNDKIMVLLMNKTLREFSVEDFQKNDFLITMAG</sequence>
<protein>
    <submittedName>
        <fullName evidence="2">Uncharacterized protein</fullName>
    </submittedName>
</protein>
<feature type="coiled-coil region" evidence="1">
    <location>
        <begin position="92"/>
        <end position="119"/>
    </location>
</feature>
<reference evidence="2" key="1">
    <citation type="submission" date="2022-10" db="EMBL/GenBank/DDBJ databases">
        <title>Novel sulphate-reducing endosymbionts in the free-living metamonad Anaeramoeba.</title>
        <authorList>
            <person name="Jerlstrom-Hultqvist J."/>
            <person name="Cepicka I."/>
            <person name="Gallot-Lavallee L."/>
            <person name="Salas-Leiva D."/>
            <person name="Curtis B.A."/>
            <person name="Zahonova K."/>
            <person name="Pipaliya S."/>
            <person name="Dacks J."/>
            <person name="Roger A.J."/>
        </authorList>
    </citation>
    <scope>NUCLEOTIDE SEQUENCE</scope>
    <source>
        <strain evidence="2">BMAN</strain>
    </source>
</reference>
<accession>A0A9Q0LPI8</accession>
<organism evidence="2 3">
    <name type="scientific">Anaeramoeba ignava</name>
    <name type="common">Anaerobic marine amoeba</name>
    <dbReference type="NCBI Taxonomy" id="1746090"/>
    <lineage>
        <taxon>Eukaryota</taxon>
        <taxon>Metamonada</taxon>
        <taxon>Anaeramoebidae</taxon>
        <taxon>Anaeramoeba</taxon>
    </lineage>
</organism>
<proteinExistence type="predicted"/>
<comment type="caution">
    <text evidence="2">The sequence shown here is derived from an EMBL/GenBank/DDBJ whole genome shotgun (WGS) entry which is preliminary data.</text>
</comment>
<keyword evidence="3" id="KW-1185">Reference proteome</keyword>
<gene>
    <name evidence="2" type="ORF">M0811_05868</name>
</gene>
<evidence type="ECO:0000313" key="3">
    <source>
        <dbReference type="Proteomes" id="UP001149090"/>
    </source>
</evidence>
<dbReference type="Proteomes" id="UP001149090">
    <property type="component" value="Unassembled WGS sequence"/>
</dbReference>
<name>A0A9Q0LPI8_ANAIG</name>
<dbReference type="EMBL" id="JAPDFW010000058">
    <property type="protein sequence ID" value="KAJ5077346.1"/>
    <property type="molecule type" value="Genomic_DNA"/>
</dbReference>
<keyword evidence="1" id="KW-0175">Coiled coil</keyword>
<dbReference type="AlphaFoldDB" id="A0A9Q0LPI8"/>